<reference evidence="1 2" key="1">
    <citation type="submission" date="2024-09" db="EMBL/GenBank/DDBJ databases">
        <authorList>
            <person name="Sun Q."/>
            <person name="Mori K."/>
        </authorList>
    </citation>
    <scope>NUCLEOTIDE SEQUENCE [LARGE SCALE GENOMIC DNA]</scope>
    <source>
        <strain evidence="1 2">CCM 4839</strain>
    </source>
</reference>
<organism evidence="1 2">
    <name type="scientific">Paenibacillus mendelii</name>
    <dbReference type="NCBI Taxonomy" id="206163"/>
    <lineage>
        <taxon>Bacteria</taxon>
        <taxon>Bacillati</taxon>
        <taxon>Bacillota</taxon>
        <taxon>Bacilli</taxon>
        <taxon>Bacillales</taxon>
        <taxon>Paenibacillaceae</taxon>
        <taxon>Paenibacillus</taxon>
    </lineage>
</organism>
<dbReference type="Pfam" id="PF04199">
    <property type="entry name" value="Cyclase"/>
    <property type="match status" value="1"/>
</dbReference>
<keyword evidence="2" id="KW-1185">Reference proteome</keyword>
<dbReference type="EMBL" id="JBHLVF010000033">
    <property type="protein sequence ID" value="MFC0393489.1"/>
    <property type="molecule type" value="Genomic_DNA"/>
</dbReference>
<dbReference type="InterPro" id="IPR037175">
    <property type="entry name" value="KFase_sf"/>
</dbReference>
<dbReference type="PANTHER" id="PTHR34861">
    <property type="match status" value="1"/>
</dbReference>
<dbReference type="EC" id="3.5.-.-" evidence="1"/>
<accession>A0ABV6JC49</accession>
<protein>
    <submittedName>
        <fullName evidence="1">Cyclase family protein</fullName>
        <ecNumber evidence="1">3.5.-.-</ecNumber>
    </submittedName>
</protein>
<dbReference type="InterPro" id="IPR007325">
    <property type="entry name" value="KFase/CYL"/>
</dbReference>
<evidence type="ECO:0000313" key="2">
    <source>
        <dbReference type="Proteomes" id="UP001589818"/>
    </source>
</evidence>
<dbReference type="PANTHER" id="PTHR34861:SF10">
    <property type="entry name" value="CYCLASE"/>
    <property type="match status" value="1"/>
</dbReference>
<dbReference type="Proteomes" id="UP001589818">
    <property type="component" value="Unassembled WGS sequence"/>
</dbReference>
<comment type="caution">
    <text evidence="1">The sequence shown here is derived from an EMBL/GenBank/DDBJ whole genome shotgun (WGS) entry which is preliminary data.</text>
</comment>
<dbReference type="GO" id="GO:0016787">
    <property type="term" value="F:hydrolase activity"/>
    <property type="evidence" value="ECO:0007669"/>
    <property type="project" value="UniProtKB-KW"/>
</dbReference>
<evidence type="ECO:0000313" key="1">
    <source>
        <dbReference type="EMBL" id="MFC0393489.1"/>
    </source>
</evidence>
<name>A0ABV6JC49_9BACL</name>
<dbReference type="Gene3D" id="3.50.30.50">
    <property type="entry name" value="Putative cyclase"/>
    <property type="match status" value="1"/>
</dbReference>
<proteinExistence type="predicted"/>
<sequence>MSELKRNYGKLPEPRFTPELAALIREGRVFSLQHVLEPGIPVFGGHAPFAMRPYLRHGETDGMLEGDAGFATEMTIMGQHTGTHIDALCHFSVNKEGKRFYYGDRPVEGSQNHDGISEWSMEQMPPLVTRGVLLDIAELKGTDVLGDSEPITKEDILACERKQGVAIRPGDSVLLRTGFSQYWRTDNDRFLTKHAGADLSAARYMVEQGAVAVGADTSTFEVIPSPEHLVHIYLLVEQGVPILECLDLETLAKEKIYEFVFIVTPLKLKGATASIVHPIAIR</sequence>
<gene>
    <name evidence="1" type="ORF">ACFFJ8_19180</name>
</gene>
<dbReference type="SUPFAM" id="SSF102198">
    <property type="entry name" value="Putative cyclase"/>
    <property type="match status" value="1"/>
</dbReference>
<dbReference type="RefSeq" id="WP_204821462.1">
    <property type="nucleotide sequence ID" value="NZ_JANHOF010000014.1"/>
</dbReference>
<keyword evidence="1" id="KW-0378">Hydrolase</keyword>